<feature type="compositionally biased region" description="Low complexity" evidence="1">
    <location>
        <begin position="361"/>
        <end position="388"/>
    </location>
</feature>
<evidence type="ECO:0008006" key="4">
    <source>
        <dbReference type="Google" id="ProtNLM"/>
    </source>
</evidence>
<protein>
    <recommendedName>
        <fullName evidence="4">PHO85 cyclin PHO80</fullName>
    </recommendedName>
</protein>
<dbReference type="AlphaFoldDB" id="A0A376BBF8"/>
<dbReference type="Proteomes" id="UP000262825">
    <property type="component" value="Unassembled WGS sequence"/>
</dbReference>
<reference evidence="3" key="1">
    <citation type="submission" date="2018-06" db="EMBL/GenBank/DDBJ databases">
        <authorList>
            <person name="Guldener U."/>
        </authorList>
    </citation>
    <scope>NUCLEOTIDE SEQUENCE [LARGE SCALE GENOMIC DNA]</scope>
    <source>
        <strain evidence="3">UTAD17</strain>
    </source>
</reference>
<organism evidence="2 3">
    <name type="scientific">Saccharomycodes ludwigii</name>
    <dbReference type="NCBI Taxonomy" id="36035"/>
    <lineage>
        <taxon>Eukaryota</taxon>
        <taxon>Fungi</taxon>
        <taxon>Dikarya</taxon>
        <taxon>Ascomycota</taxon>
        <taxon>Saccharomycotina</taxon>
        <taxon>Saccharomycetes</taxon>
        <taxon>Saccharomycodales</taxon>
        <taxon>Saccharomycodaceae</taxon>
        <taxon>Saccharomycodes</taxon>
    </lineage>
</organism>
<sequence>MDNTNTENSQEEKVSLVSLSQNYMQCPIQDLVILISRMITSVILINDGKLEQENTKKNKSKRKMENGCTIDGKDDNEENKTLTRFHSKIPPPISVYDYLVRLTKYSSLDHSVLLTTVYYIDLLTSVYPVFNVNSLTVHRFLLAATTVASKGLCDLFFTNNHYAKVGGVQYSELNILEEEFLNRINFRIIPRDYNLYLCKQEIMQQKFNIYPPKDQLSLANQGYNILTTYYTRMIQVVGNYNTCKDKSHKKSYTILLSPPIRQRYSLMTDTSENTNSSNNNSRKRAYHDHNHHHPGECCETSENEEFFSLSSISSVSQIYSTASTENNINQENIKHNNGDLTNNFSCTSDTYKGLYHPLKKPNSNPTSTGTSNNGVSLDISNDSDSDNNQYKISAETIAPTRLSVNTPFTSYTETRTNSINNNDTNSIS</sequence>
<feature type="region of interest" description="Disordered" evidence="1">
    <location>
        <begin position="269"/>
        <end position="297"/>
    </location>
</feature>
<dbReference type="GO" id="GO:0016538">
    <property type="term" value="F:cyclin-dependent protein serine/threonine kinase regulator activity"/>
    <property type="evidence" value="ECO:0007669"/>
    <property type="project" value="TreeGrafter"/>
</dbReference>
<dbReference type="InterPro" id="IPR013922">
    <property type="entry name" value="Cyclin_PHO80-like"/>
</dbReference>
<feature type="compositionally biased region" description="Low complexity" evidence="1">
    <location>
        <begin position="270"/>
        <end position="280"/>
    </location>
</feature>
<dbReference type="VEuPathDB" id="FungiDB:SCODWIG_03787"/>
<evidence type="ECO:0000256" key="1">
    <source>
        <dbReference type="SAM" id="MobiDB-lite"/>
    </source>
</evidence>
<feature type="region of interest" description="Disordered" evidence="1">
    <location>
        <begin position="55"/>
        <end position="75"/>
    </location>
</feature>
<dbReference type="SUPFAM" id="SSF47954">
    <property type="entry name" value="Cyclin-like"/>
    <property type="match status" value="1"/>
</dbReference>
<feature type="compositionally biased region" description="Basic residues" evidence="1">
    <location>
        <begin position="281"/>
        <end position="292"/>
    </location>
</feature>
<dbReference type="GO" id="GO:0005634">
    <property type="term" value="C:nucleus"/>
    <property type="evidence" value="ECO:0007669"/>
    <property type="project" value="TreeGrafter"/>
</dbReference>
<dbReference type="Gene3D" id="1.10.472.10">
    <property type="entry name" value="Cyclin-like"/>
    <property type="match status" value="1"/>
</dbReference>
<dbReference type="PANTHER" id="PTHR15615:SF117">
    <property type="entry name" value="PHO85 CYCLIN PHO80"/>
    <property type="match status" value="1"/>
</dbReference>
<gene>
    <name evidence="2" type="ORF">SCODWIG_03787</name>
</gene>
<keyword evidence="3" id="KW-1185">Reference proteome</keyword>
<dbReference type="InterPro" id="IPR036915">
    <property type="entry name" value="Cyclin-like_sf"/>
</dbReference>
<accession>A0A376BBF8</accession>
<dbReference type="CDD" id="cd20558">
    <property type="entry name" value="CYCLIN_ScPCL7-like"/>
    <property type="match status" value="1"/>
</dbReference>
<dbReference type="GO" id="GO:0019901">
    <property type="term" value="F:protein kinase binding"/>
    <property type="evidence" value="ECO:0007669"/>
    <property type="project" value="InterPro"/>
</dbReference>
<dbReference type="GO" id="GO:0000307">
    <property type="term" value="C:cyclin-dependent protein kinase holoenzyme complex"/>
    <property type="evidence" value="ECO:0007669"/>
    <property type="project" value="UniProtKB-ARBA"/>
</dbReference>
<evidence type="ECO:0000313" key="3">
    <source>
        <dbReference type="Proteomes" id="UP000262825"/>
    </source>
</evidence>
<proteinExistence type="predicted"/>
<dbReference type="PANTHER" id="PTHR15615">
    <property type="match status" value="1"/>
</dbReference>
<feature type="region of interest" description="Disordered" evidence="1">
    <location>
        <begin position="357"/>
        <end position="388"/>
    </location>
</feature>
<evidence type="ECO:0000313" key="2">
    <source>
        <dbReference type="EMBL" id="SSD62025.1"/>
    </source>
</evidence>
<dbReference type="Pfam" id="PF08613">
    <property type="entry name" value="Cyclin"/>
    <property type="match status" value="1"/>
</dbReference>
<dbReference type="EMBL" id="UFAJ01001069">
    <property type="protein sequence ID" value="SSD62025.1"/>
    <property type="molecule type" value="Genomic_DNA"/>
</dbReference>
<name>A0A376BBF8_9ASCO</name>